<dbReference type="AlphaFoldDB" id="B9S2B2"/>
<evidence type="ECO:0000256" key="1">
    <source>
        <dbReference type="SAM" id="MobiDB-lite"/>
    </source>
</evidence>
<feature type="region of interest" description="Disordered" evidence="1">
    <location>
        <begin position="40"/>
        <end position="74"/>
    </location>
</feature>
<protein>
    <submittedName>
        <fullName evidence="2">Uncharacterized protein</fullName>
    </submittedName>
</protein>
<gene>
    <name evidence="2" type="ORF">RCOM_0697940</name>
</gene>
<organism evidence="2 3">
    <name type="scientific">Ricinus communis</name>
    <name type="common">Castor bean</name>
    <dbReference type="NCBI Taxonomy" id="3988"/>
    <lineage>
        <taxon>Eukaryota</taxon>
        <taxon>Viridiplantae</taxon>
        <taxon>Streptophyta</taxon>
        <taxon>Embryophyta</taxon>
        <taxon>Tracheophyta</taxon>
        <taxon>Spermatophyta</taxon>
        <taxon>Magnoliopsida</taxon>
        <taxon>eudicotyledons</taxon>
        <taxon>Gunneridae</taxon>
        <taxon>Pentapetalae</taxon>
        <taxon>rosids</taxon>
        <taxon>fabids</taxon>
        <taxon>Malpighiales</taxon>
        <taxon>Euphorbiaceae</taxon>
        <taxon>Acalyphoideae</taxon>
        <taxon>Acalypheae</taxon>
        <taxon>Ricinus</taxon>
    </lineage>
</organism>
<evidence type="ECO:0000313" key="3">
    <source>
        <dbReference type="Proteomes" id="UP000008311"/>
    </source>
</evidence>
<dbReference type="InParanoid" id="B9S2B2"/>
<evidence type="ECO:0000313" key="2">
    <source>
        <dbReference type="EMBL" id="EEF42186.1"/>
    </source>
</evidence>
<sequence>MEMATGNCHANTGRRGLCLIEGEAMETKCIKRRRRDSSLALLSSNDQQQQQPHGDQNTTATAAGATATTVKRSSRFRGVSRHRWDWTI</sequence>
<dbReference type="EMBL" id="EQ973849">
    <property type="protein sequence ID" value="EEF42186.1"/>
    <property type="molecule type" value="Genomic_DNA"/>
</dbReference>
<accession>B9S2B2</accession>
<feature type="compositionally biased region" description="Low complexity" evidence="1">
    <location>
        <begin position="58"/>
        <end position="69"/>
    </location>
</feature>
<reference evidence="3" key="1">
    <citation type="journal article" date="2010" name="Nat. Biotechnol.">
        <title>Draft genome sequence of the oilseed species Ricinus communis.</title>
        <authorList>
            <person name="Chan A.P."/>
            <person name="Crabtree J."/>
            <person name="Zhao Q."/>
            <person name="Lorenzi H."/>
            <person name="Orvis J."/>
            <person name="Puiu D."/>
            <person name="Melake-Berhan A."/>
            <person name="Jones K.M."/>
            <person name="Redman J."/>
            <person name="Chen G."/>
            <person name="Cahoon E.B."/>
            <person name="Gedil M."/>
            <person name="Stanke M."/>
            <person name="Haas B.J."/>
            <person name="Wortman J.R."/>
            <person name="Fraser-Liggett C.M."/>
            <person name="Ravel J."/>
            <person name="Rabinowicz P.D."/>
        </authorList>
    </citation>
    <scope>NUCLEOTIDE SEQUENCE [LARGE SCALE GENOMIC DNA]</scope>
    <source>
        <strain evidence="3">cv. Hale</strain>
    </source>
</reference>
<proteinExistence type="predicted"/>
<name>B9S2B2_RICCO</name>
<keyword evidence="3" id="KW-1185">Reference proteome</keyword>
<feature type="compositionally biased region" description="Low complexity" evidence="1">
    <location>
        <begin position="40"/>
        <end position="51"/>
    </location>
</feature>
<dbReference type="Proteomes" id="UP000008311">
    <property type="component" value="Unassembled WGS sequence"/>
</dbReference>